<dbReference type="AlphaFoldDB" id="A0A1G4APV8"/>
<comment type="caution">
    <text evidence="1">The sequence shown here is derived from an EMBL/GenBank/DDBJ whole genome shotgun (WGS) entry which is preliminary data.</text>
</comment>
<name>A0A1G4APV8_9PEZI</name>
<accession>A0A1G4APV8</accession>
<keyword evidence="2" id="KW-1185">Reference proteome</keyword>
<reference evidence="1 2" key="1">
    <citation type="submission" date="2016-09" db="EMBL/GenBank/DDBJ databases">
        <authorList>
            <person name="Capua I."/>
            <person name="De Benedictis P."/>
            <person name="Joannis T."/>
            <person name="Lombin L.H."/>
            <person name="Cattoli G."/>
        </authorList>
    </citation>
    <scope>NUCLEOTIDE SEQUENCE [LARGE SCALE GENOMIC DNA]</scope>
    <source>
        <strain evidence="1 2">IMI 309357</strain>
    </source>
</reference>
<sequence>MSVEPSAFKGRLTPDSDAECQSTSISIKFHVHIEKSHDEPLRGPALHTPAQRLDCSRIVPSRVSIAKHVRVRYSALHGARDLEAGM</sequence>
<proteinExistence type="predicted"/>
<protein>
    <submittedName>
        <fullName evidence="1">Uncharacterized protein</fullName>
    </submittedName>
</protein>
<dbReference type="GeneID" id="34566608"/>
<evidence type="ECO:0000313" key="1">
    <source>
        <dbReference type="EMBL" id="OHE91204.1"/>
    </source>
</evidence>
<organism evidence="1 2">
    <name type="scientific">Colletotrichum orchidophilum</name>
    <dbReference type="NCBI Taxonomy" id="1209926"/>
    <lineage>
        <taxon>Eukaryota</taxon>
        <taxon>Fungi</taxon>
        <taxon>Dikarya</taxon>
        <taxon>Ascomycota</taxon>
        <taxon>Pezizomycotina</taxon>
        <taxon>Sordariomycetes</taxon>
        <taxon>Hypocreomycetidae</taxon>
        <taxon>Glomerellales</taxon>
        <taxon>Glomerellaceae</taxon>
        <taxon>Colletotrichum</taxon>
    </lineage>
</organism>
<evidence type="ECO:0000313" key="2">
    <source>
        <dbReference type="Proteomes" id="UP000176998"/>
    </source>
</evidence>
<dbReference type="Proteomes" id="UP000176998">
    <property type="component" value="Unassembled WGS sequence"/>
</dbReference>
<dbReference type="RefSeq" id="XP_022468377.1">
    <property type="nucleotide sequence ID" value="XM_022625098.1"/>
</dbReference>
<dbReference type="EMBL" id="MJBS01000195">
    <property type="protein sequence ID" value="OHE91204.1"/>
    <property type="molecule type" value="Genomic_DNA"/>
</dbReference>
<gene>
    <name evidence="1" type="ORF">CORC01_13481</name>
</gene>